<keyword evidence="2" id="KW-1185">Reference proteome</keyword>
<proteinExistence type="predicted"/>
<sequence length="86" mass="9789">MSYHASVMYPNDEDITFDESYYLQTHMPLVESIWKKYGLYLIAANLAFESEESIKNALQDPESPKIFADIPNFTNKQPITLGGPSL</sequence>
<evidence type="ECO:0000313" key="1">
    <source>
        <dbReference type="EMBL" id="KAJ5568470.1"/>
    </source>
</evidence>
<dbReference type="InterPro" id="IPR011008">
    <property type="entry name" value="Dimeric_a/b-barrel"/>
</dbReference>
<name>A0AAD6DA15_9EURO</name>
<evidence type="ECO:0000313" key="2">
    <source>
        <dbReference type="Proteomes" id="UP001216150"/>
    </source>
</evidence>
<gene>
    <name evidence="1" type="ORF">N7450_010956</name>
</gene>
<accession>A0AAD6DA15</accession>
<protein>
    <recommendedName>
        <fullName evidence="3">EthD domain-containing protein</fullName>
    </recommendedName>
</protein>
<dbReference type="PANTHER" id="PTHR40260">
    <property type="entry name" value="BLR8190 PROTEIN"/>
    <property type="match status" value="1"/>
</dbReference>
<dbReference type="PANTHER" id="PTHR40260:SF2">
    <property type="entry name" value="BLR8190 PROTEIN"/>
    <property type="match status" value="1"/>
</dbReference>
<dbReference type="EMBL" id="JAQJAC010000010">
    <property type="protein sequence ID" value="KAJ5568470.1"/>
    <property type="molecule type" value="Genomic_DNA"/>
</dbReference>
<dbReference type="Proteomes" id="UP001216150">
    <property type="component" value="Unassembled WGS sequence"/>
</dbReference>
<reference evidence="1 2" key="1">
    <citation type="journal article" date="2023" name="IMA Fungus">
        <title>Comparative genomic study of the Penicillium genus elucidates a diverse pangenome and 15 lateral gene transfer events.</title>
        <authorList>
            <person name="Petersen C."/>
            <person name="Sorensen T."/>
            <person name="Nielsen M.R."/>
            <person name="Sondergaard T.E."/>
            <person name="Sorensen J.L."/>
            <person name="Fitzpatrick D.A."/>
            <person name="Frisvad J.C."/>
            <person name="Nielsen K.L."/>
        </authorList>
    </citation>
    <scope>NUCLEOTIDE SEQUENCE [LARGE SCALE GENOMIC DNA]</scope>
    <source>
        <strain evidence="1 2">IBT 29057</strain>
    </source>
</reference>
<comment type="caution">
    <text evidence="1">The sequence shown here is derived from an EMBL/GenBank/DDBJ whole genome shotgun (WGS) entry which is preliminary data.</text>
</comment>
<dbReference type="Gene3D" id="3.30.70.100">
    <property type="match status" value="2"/>
</dbReference>
<dbReference type="AlphaFoldDB" id="A0AAD6DA15"/>
<organism evidence="1 2">
    <name type="scientific">Penicillium hetheringtonii</name>
    <dbReference type="NCBI Taxonomy" id="911720"/>
    <lineage>
        <taxon>Eukaryota</taxon>
        <taxon>Fungi</taxon>
        <taxon>Dikarya</taxon>
        <taxon>Ascomycota</taxon>
        <taxon>Pezizomycotina</taxon>
        <taxon>Eurotiomycetes</taxon>
        <taxon>Eurotiomycetidae</taxon>
        <taxon>Eurotiales</taxon>
        <taxon>Aspergillaceae</taxon>
        <taxon>Penicillium</taxon>
    </lineage>
</organism>
<evidence type="ECO:0008006" key="3">
    <source>
        <dbReference type="Google" id="ProtNLM"/>
    </source>
</evidence>
<dbReference type="SUPFAM" id="SSF54909">
    <property type="entry name" value="Dimeric alpha+beta barrel"/>
    <property type="match status" value="1"/>
</dbReference>